<sequence length="92" mass="10887">MLRNFSDKLAASDDKGDFELNCLMMIIEDKARHQWAARLKVTKKYNDSNARTTLLEKFEKDMAHEIDAQRFVLDELEEYPEFRSKVLEGFQL</sequence>
<dbReference type="STRING" id="1795827.A7P95_05790"/>
<dbReference type="EMBL" id="LXSL01000020">
    <property type="protein sequence ID" value="OAM27825.1"/>
    <property type="molecule type" value="Genomic_DNA"/>
</dbReference>
<accession>A0A1A9RX46</accession>
<proteinExistence type="predicted"/>
<dbReference type="Proteomes" id="UP000077885">
    <property type="component" value="Unassembled WGS sequence"/>
</dbReference>
<gene>
    <name evidence="1" type="ORF">A7P95_05790</name>
</gene>
<name>A0A1A9RX46_9NEIS</name>
<dbReference type="OrthoDB" id="8611550at2"/>
<organism evidence="1 2">
    <name type="scientific">Eikenella longinqua</name>
    <dbReference type="NCBI Taxonomy" id="1795827"/>
    <lineage>
        <taxon>Bacteria</taxon>
        <taxon>Pseudomonadati</taxon>
        <taxon>Pseudomonadota</taxon>
        <taxon>Betaproteobacteria</taxon>
        <taxon>Neisseriales</taxon>
        <taxon>Neisseriaceae</taxon>
        <taxon>Eikenella</taxon>
    </lineage>
</organism>
<comment type="caution">
    <text evidence="1">The sequence shown here is derived from an EMBL/GenBank/DDBJ whole genome shotgun (WGS) entry which is preliminary data.</text>
</comment>
<dbReference type="AlphaFoldDB" id="A0A1A9RX46"/>
<reference evidence="2" key="1">
    <citation type="submission" date="2016-05" db="EMBL/GenBank/DDBJ databases">
        <title>Draft genome of Corynebacterium afermentans subsp. afermentans LCDC 88199T.</title>
        <authorList>
            <person name="Bernier A.-M."/>
            <person name="Bernard K."/>
        </authorList>
    </citation>
    <scope>NUCLEOTIDE SEQUENCE [LARGE SCALE GENOMIC DNA]</scope>
    <source>
        <strain evidence="2">NML02-A-017</strain>
    </source>
</reference>
<protein>
    <submittedName>
        <fullName evidence="1">Uncharacterized protein</fullName>
    </submittedName>
</protein>
<dbReference type="RefSeq" id="WP_067592524.1">
    <property type="nucleotide sequence ID" value="NZ_LXSL01000020.1"/>
</dbReference>
<keyword evidence="2" id="KW-1185">Reference proteome</keyword>
<evidence type="ECO:0000313" key="2">
    <source>
        <dbReference type="Proteomes" id="UP000077885"/>
    </source>
</evidence>
<evidence type="ECO:0000313" key="1">
    <source>
        <dbReference type="EMBL" id="OAM27825.1"/>
    </source>
</evidence>